<dbReference type="GO" id="GO:0007155">
    <property type="term" value="P:cell adhesion"/>
    <property type="evidence" value="ECO:0007669"/>
    <property type="project" value="InterPro"/>
</dbReference>
<keyword evidence="13" id="KW-1185">Reference proteome</keyword>
<dbReference type="GO" id="GO:0005518">
    <property type="term" value="F:collagen binding"/>
    <property type="evidence" value="ECO:0007669"/>
    <property type="project" value="InterPro"/>
</dbReference>
<evidence type="ECO:0000256" key="5">
    <source>
        <dbReference type="ARBA" id="ARBA00023088"/>
    </source>
</evidence>
<keyword evidence="2" id="KW-0134">Cell wall</keyword>
<dbReference type="SUPFAM" id="SSF49478">
    <property type="entry name" value="Cna protein B-type domain"/>
    <property type="match status" value="1"/>
</dbReference>
<dbReference type="InterPro" id="IPR019931">
    <property type="entry name" value="LPXTG_anchor"/>
</dbReference>
<keyword evidence="7" id="KW-0472">Membrane</keyword>
<sequence>MGYRKTAAFIVFVMVFVQVAFGFGPLPKASATAIETDGINLIDSVSMSVYDSNGHSVNGSVYEQGSDVKLDYTWSIPNNVYKDGDTFSFYIPDEFLLFNDIPKQPLIFNDEEVGTFYATKDHKVVMTFNNYIETHNNVQGILTFKTQFDKQVIKGSTTQTITIPIKGGDQIFTLVFKPNVTSTIEKKGVPDGFNPKSINWTVDVNKALDSVTNAVMSDPFPTGLKPPVSVAVYGLNVNLDGSVTQGALIDSSRYTVDFAGGPLNVRFADSPITSAYRIQFVTDIDDTSKTSFSNTATFQGTNKTPVNSSTTVSVNYGKFLDKSSTGYNSATQTIDWAIKYNYREESITKANALLTDTFGKKQQLVSGSVAVYPIELDNTGKETKGAAIDPSLYMVTPTSDATDNGFTLQFKQNINSAYKIEYQTTTIDRVESNTTITNKIESRGQWTTGTRDIKQVVLTKDNGPVNYQNQTVKWTIRLNEDSKTMTNVVLKDTFPNGGLQIVPGSLVVTPDSVPGATYAVNYTASTPPGANDGFVLTFNAPITGPYTISYTTKFNNDWLNYNWQTGTASFPNHAAVTWTERGATALEVDSTFNPNPQTQSNGYKSGSYNAKTKEITWTVGVNYNRKPLNNAIVQDELKSGQKLVPGSLAVYPMTVQSDGTPGQGATAIASSEYTVDYKNDILKVSFNQSISTGYILVFSTSLNDVLIDATVKNTANLFDGTVAQSKDLTASKNIPQGGEYVNKNGAQNGGKIDWTVNINRGLSTVKDAVITDVPSPNQMLIANSFHLYPTDINANGTVTKKTPELIKDTDYKLEISTDDDGLQSFVLTFLKDIDTAFILEYQSLIVANNGDKVSNKVSFAGNNVQSVTKDTTKEIIVGVSSGSGTGSGVRGNLIVKKTDDADHSILSGATFELYRLSGSDRIPVGTADSDNNGLATFKKLLSGSYEVKEIKAPAGYNLDSKAYSVTINSTTDVNLEITNKKTPTPTPTPTTSPTPTPTTSPTPTPTTSPSPTPDPTTSPSPSPDPTTSPTPDPTTSPSPTPDPSTSPTPSPTPAVPTPTPSVDPSPSPEPTLTPTPTPTPTPVPTPKPTPTVVEKTTDQDQMIESKVDVPLGGSAAIKDKPKHGQVTVKPNGSWKYKPNPGYTGPDKLTIRVTDKDGNTNDILIDITVDEVPLGNDLPGATLPKTGEGSHLNVQLAGLAVILLGVFFLVRRRLFRGK</sequence>
<organism evidence="12 13">
    <name type="scientific">Cohnella nanjingensis</name>
    <dbReference type="NCBI Taxonomy" id="1387779"/>
    <lineage>
        <taxon>Bacteria</taxon>
        <taxon>Bacillati</taxon>
        <taxon>Bacillota</taxon>
        <taxon>Bacilli</taxon>
        <taxon>Bacillales</taxon>
        <taxon>Paenibacillaceae</taxon>
        <taxon>Cohnella</taxon>
    </lineage>
</organism>
<feature type="domain" description="Collagen binding" evidence="9">
    <location>
        <begin position="601"/>
        <end position="721"/>
    </location>
</feature>
<comment type="caution">
    <text evidence="12">The sequence shown here is derived from an EMBL/GenBank/DDBJ whole genome shotgun (WGS) entry which is preliminary data.</text>
</comment>
<keyword evidence="5" id="KW-0572">Peptidoglycan-anchor</keyword>
<reference evidence="12 13" key="1">
    <citation type="submission" date="2020-08" db="EMBL/GenBank/DDBJ databases">
        <title>Cohnella phylogeny.</title>
        <authorList>
            <person name="Dunlap C."/>
        </authorList>
    </citation>
    <scope>NUCLEOTIDE SEQUENCE [LARGE SCALE GENOMIC DNA]</scope>
    <source>
        <strain evidence="12 13">DSM 28246</strain>
    </source>
</reference>
<feature type="domain" description="Collagen binding" evidence="9">
    <location>
        <begin position="462"/>
        <end position="559"/>
    </location>
</feature>
<dbReference type="InterPro" id="IPR041171">
    <property type="entry name" value="SDR_Ig"/>
</dbReference>
<dbReference type="AlphaFoldDB" id="A0A7X0RN45"/>
<dbReference type="InterPro" id="IPR011252">
    <property type="entry name" value="Fibrogen-bd_dom1"/>
</dbReference>
<dbReference type="Pfam" id="PF17963">
    <property type="entry name" value="Big_9"/>
    <property type="match status" value="1"/>
</dbReference>
<dbReference type="Pfam" id="PF17961">
    <property type="entry name" value="Big_8"/>
    <property type="match status" value="1"/>
</dbReference>
<name>A0A7X0RN45_9BACL</name>
<dbReference type="PANTHER" id="PTHR24216">
    <property type="entry name" value="PAXILLIN-RELATED"/>
    <property type="match status" value="1"/>
</dbReference>
<dbReference type="InterPro" id="IPR008966">
    <property type="entry name" value="Adhesion_dom_sf"/>
</dbReference>
<dbReference type="Pfam" id="PF05737">
    <property type="entry name" value="Collagen_bind"/>
    <property type="match status" value="5"/>
</dbReference>
<evidence type="ECO:0000256" key="7">
    <source>
        <dbReference type="SAM" id="Phobius"/>
    </source>
</evidence>
<feature type="region of interest" description="Disordered" evidence="6">
    <location>
        <begin position="976"/>
        <end position="1108"/>
    </location>
</feature>
<dbReference type="Gene3D" id="2.60.40.10">
    <property type="entry name" value="Immunoglobulins"/>
    <property type="match status" value="1"/>
</dbReference>
<dbReference type="Gene3D" id="2.60.40.740">
    <property type="match status" value="5"/>
</dbReference>
<dbReference type="InterPro" id="IPR008456">
    <property type="entry name" value="Collagen-bd_dom"/>
</dbReference>
<feature type="domain" description="SpaA-like prealbumin fold" evidence="10">
    <location>
        <begin position="891"/>
        <end position="981"/>
    </location>
</feature>
<evidence type="ECO:0000256" key="1">
    <source>
        <dbReference type="ARBA" id="ARBA00004168"/>
    </source>
</evidence>
<feature type="compositionally biased region" description="Basic and acidic residues" evidence="6">
    <location>
        <begin position="1095"/>
        <end position="1107"/>
    </location>
</feature>
<feature type="domain" description="Collagen binding" evidence="9">
    <location>
        <begin position="182"/>
        <end position="307"/>
    </location>
</feature>
<keyword evidence="4" id="KW-0732">Signal</keyword>
<dbReference type="Pfam" id="PF17802">
    <property type="entry name" value="SpaA"/>
    <property type="match status" value="1"/>
</dbReference>
<dbReference type="InterPro" id="IPR013783">
    <property type="entry name" value="Ig-like_fold"/>
</dbReference>
<evidence type="ECO:0000259" key="11">
    <source>
        <dbReference type="Pfam" id="PF17961"/>
    </source>
</evidence>
<evidence type="ECO:0000259" key="8">
    <source>
        <dbReference type="Pfam" id="PF00746"/>
    </source>
</evidence>
<dbReference type="Gene3D" id="2.60.40.1280">
    <property type="match status" value="1"/>
</dbReference>
<dbReference type="Pfam" id="PF00746">
    <property type="entry name" value="Gram_pos_anchor"/>
    <property type="match status" value="1"/>
</dbReference>
<feature type="transmembrane region" description="Helical" evidence="7">
    <location>
        <begin position="1191"/>
        <end position="1209"/>
    </location>
</feature>
<feature type="domain" description="Collagen binding" evidence="9">
    <location>
        <begin position="325"/>
        <end position="445"/>
    </location>
</feature>
<evidence type="ECO:0000313" key="12">
    <source>
        <dbReference type="EMBL" id="MBB6670520.1"/>
    </source>
</evidence>
<evidence type="ECO:0000256" key="6">
    <source>
        <dbReference type="SAM" id="MobiDB-lite"/>
    </source>
</evidence>
<dbReference type="SUPFAM" id="SSF49401">
    <property type="entry name" value="Bacterial adhesins"/>
    <property type="match status" value="6"/>
</dbReference>
<dbReference type="Gene3D" id="2.60.40.3440">
    <property type="match status" value="1"/>
</dbReference>
<keyword evidence="7" id="KW-0812">Transmembrane</keyword>
<proteinExistence type="predicted"/>
<evidence type="ECO:0000259" key="9">
    <source>
        <dbReference type="Pfam" id="PF05737"/>
    </source>
</evidence>
<evidence type="ECO:0000256" key="2">
    <source>
        <dbReference type="ARBA" id="ARBA00022512"/>
    </source>
</evidence>
<evidence type="ECO:0000256" key="3">
    <source>
        <dbReference type="ARBA" id="ARBA00022525"/>
    </source>
</evidence>
<protein>
    <submittedName>
        <fullName evidence="12">Cadherin-like domain-containing protein</fullName>
    </submittedName>
</protein>
<keyword evidence="3" id="KW-0964">Secreted</keyword>
<evidence type="ECO:0000256" key="4">
    <source>
        <dbReference type="ARBA" id="ARBA00022729"/>
    </source>
</evidence>
<dbReference type="NCBIfam" id="TIGR01167">
    <property type="entry name" value="LPXTG_anchor"/>
    <property type="match status" value="1"/>
</dbReference>
<feature type="domain" description="SDR-like Ig" evidence="11">
    <location>
        <begin position="62"/>
        <end position="157"/>
    </location>
</feature>
<dbReference type="Proteomes" id="UP000547209">
    <property type="component" value="Unassembled WGS sequence"/>
</dbReference>
<dbReference type="EMBL" id="JACJVP010000008">
    <property type="protein sequence ID" value="MBB6670520.1"/>
    <property type="molecule type" value="Genomic_DNA"/>
</dbReference>
<evidence type="ECO:0000313" key="13">
    <source>
        <dbReference type="Proteomes" id="UP000547209"/>
    </source>
</evidence>
<keyword evidence="7" id="KW-1133">Transmembrane helix</keyword>
<gene>
    <name evidence="12" type="ORF">H7C19_07445</name>
</gene>
<feature type="domain" description="Collagen binding" evidence="9">
    <location>
        <begin position="741"/>
        <end position="868"/>
    </location>
</feature>
<comment type="subcellular location">
    <subcellularLocation>
        <location evidence="1">Secreted</location>
        <location evidence="1">Cell wall</location>
        <topology evidence="1">Peptidoglycan-anchor</topology>
    </subcellularLocation>
</comment>
<feature type="domain" description="Gram-positive cocci surface proteins LPxTG" evidence="8">
    <location>
        <begin position="1180"/>
        <end position="1212"/>
    </location>
</feature>
<dbReference type="RefSeq" id="WP_185141962.1">
    <property type="nucleotide sequence ID" value="NZ_JACJVP010000008.1"/>
</dbReference>
<dbReference type="InterPro" id="IPR041033">
    <property type="entry name" value="SpaA_PFL_dom_1"/>
</dbReference>
<feature type="compositionally biased region" description="Pro residues" evidence="6">
    <location>
        <begin position="984"/>
        <end position="1089"/>
    </location>
</feature>
<evidence type="ECO:0000259" key="10">
    <source>
        <dbReference type="Pfam" id="PF17802"/>
    </source>
</evidence>
<accession>A0A7X0RN45</accession>
<dbReference type="PANTHER" id="PTHR24216:SF65">
    <property type="entry name" value="PAXILLIN-LIKE PROTEIN 1"/>
    <property type="match status" value="1"/>
</dbReference>